<dbReference type="Pfam" id="PF13843">
    <property type="entry name" value="DDE_Tnp_1_7"/>
    <property type="match status" value="1"/>
</dbReference>
<dbReference type="PANTHER" id="PTHR46599:SF3">
    <property type="entry name" value="PIGGYBAC TRANSPOSABLE ELEMENT-DERIVED PROTEIN 4"/>
    <property type="match status" value="1"/>
</dbReference>
<evidence type="ECO:0000313" key="3">
    <source>
        <dbReference type="Proteomes" id="UP000325440"/>
    </source>
</evidence>
<name>A0A5E4NH00_9HEMI</name>
<evidence type="ECO:0000313" key="2">
    <source>
        <dbReference type="EMBL" id="VVC42970.1"/>
    </source>
</evidence>
<dbReference type="OrthoDB" id="6618927at2759"/>
<dbReference type="AlphaFoldDB" id="A0A5E4NH00"/>
<gene>
    <name evidence="2" type="ORF">CINCED_3A010124</name>
</gene>
<protein>
    <submittedName>
        <fullName evidence="2">PiggyBac transposable element-derived protein</fullName>
    </submittedName>
</protein>
<keyword evidence="3" id="KW-1185">Reference proteome</keyword>
<dbReference type="InterPro" id="IPR029526">
    <property type="entry name" value="PGBD"/>
</dbReference>
<feature type="non-terminal residue" evidence="2">
    <location>
        <position position="1"/>
    </location>
</feature>
<proteinExistence type="predicted"/>
<feature type="domain" description="PiggyBac transposable element-derived protein" evidence="1">
    <location>
        <begin position="1"/>
        <end position="93"/>
    </location>
</feature>
<sequence>INILIARNRKLEIQDYWSTNELLHQNIFDKLMIRDGYLLLLRLIHFCNKSQQVHGDRLYKIQMVISEVQTNFKDALIAFSNLAIDKSLLLWKD</sequence>
<organism evidence="2 3">
    <name type="scientific">Cinara cedri</name>
    <dbReference type="NCBI Taxonomy" id="506608"/>
    <lineage>
        <taxon>Eukaryota</taxon>
        <taxon>Metazoa</taxon>
        <taxon>Ecdysozoa</taxon>
        <taxon>Arthropoda</taxon>
        <taxon>Hexapoda</taxon>
        <taxon>Insecta</taxon>
        <taxon>Pterygota</taxon>
        <taxon>Neoptera</taxon>
        <taxon>Paraneoptera</taxon>
        <taxon>Hemiptera</taxon>
        <taxon>Sternorrhyncha</taxon>
        <taxon>Aphidomorpha</taxon>
        <taxon>Aphidoidea</taxon>
        <taxon>Aphididae</taxon>
        <taxon>Lachninae</taxon>
        <taxon>Cinara</taxon>
    </lineage>
</organism>
<dbReference type="PANTHER" id="PTHR46599">
    <property type="entry name" value="PIGGYBAC TRANSPOSABLE ELEMENT-DERIVED PROTEIN 4"/>
    <property type="match status" value="1"/>
</dbReference>
<reference evidence="2 3" key="1">
    <citation type="submission" date="2019-08" db="EMBL/GenBank/DDBJ databases">
        <authorList>
            <person name="Alioto T."/>
            <person name="Alioto T."/>
            <person name="Gomez Garrido J."/>
        </authorList>
    </citation>
    <scope>NUCLEOTIDE SEQUENCE [LARGE SCALE GENOMIC DNA]</scope>
</reference>
<accession>A0A5E4NH00</accession>
<dbReference type="EMBL" id="CABPRJ010002131">
    <property type="protein sequence ID" value="VVC42970.1"/>
    <property type="molecule type" value="Genomic_DNA"/>
</dbReference>
<feature type="non-terminal residue" evidence="2">
    <location>
        <position position="93"/>
    </location>
</feature>
<dbReference type="Proteomes" id="UP000325440">
    <property type="component" value="Unassembled WGS sequence"/>
</dbReference>
<evidence type="ECO:0000259" key="1">
    <source>
        <dbReference type="Pfam" id="PF13843"/>
    </source>
</evidence>